<reference evidence="2" key="2">
    <citation type="submission" date="2019-10" db="EMBL/GenBank/DDBJ databases">
        <title>A de novo genome assembly of a pear dwarfing rootstock.</title>
        <authorList>
            <person name="Wang F."/>
            <person name="Wang J."/>
            <person name="Li S."/>
            <person name="Zhang Y."/>
            <person name="Fang M."/>
            <person name="Ma L."/>
            <person name="Zhao Y."/>
            <person name="Jiang S."/>
        </authorList>
    </citation>
    <scope>NUCLEOTIDE SEQUENCE [LARGE SCALE GENOMIC DNA]</scope>
</reference>
<accession>A0A5N5FZN0</accession>
<dbReference type="Proteomes" id="UP000327157">
    <property type="component" value="Chromosome 14"/>
</dbReference>
<gene>
    <name evidence="1" type="ORF">D8674_011495</name>
</gene>
<evidence type="ECO:0000313" key="1">
    <source>
        <dbReference type="EMBL" id="KAB2608327.1"/>
    </source>
</evidence>
<organism evidence="1 2">
    <name type="scientific">Pyrus ussuriensis x Pyrus communis</name>
    <dbReference type="NCBI Taxonomy" id="2448454"/>
    <lineage>
        <taxon>Eukaryota</taxon>
        <taxon>Viridiplantae</taxon>
        <taxon>Streptophyta</taxon>
        <taxon>Embryophyta</taxon>
        <taxon>Tracheophyta</taxon>
        <taxon>Spermatophyta</taxon>
        <taxon>Magnoliopsida</taxon>
        <taxon>eudicotyledons</taxon>
        <taxon>Gunneridae</taxon>
        <taxon>Pentapetalae</taxon>
        <taxon>rosids</taxon>
        <taxon>fabids</taxon>
        <taxon>Rosales</taxon>
        <taxon>Rosaceae</taxon>
        <taxon>Amygdaloideae</taxon>
        <taxon>Maleae</taxon>
        <taxon>Pyrus</taxon>
    </lineage>
</organism>
<proteinExistence type="predicted"/>
<reference evidence="1 2" key="1">
    <citation type="submission" date="2019-09" db="EMBL/GenBank/DDBJ databases">
        <authorList>
            <person name="Ou C."/>
        </authorList>
    </citation>
    <scope>NUCLEOTIDE SEQUENCE [LARGE SCALE GENOMIC DNA]</scope>
    <source>
        <strain evidence="1">S2</strain>
        <tissue evidence="1">Leaf</tissue>
    </source>
</reference>
<protein>
    <submittedName>
        <fullName evidence="1">Uncharacterized protein</fullName>
    </submittedName>
</protein>
<sequence>MNTNNNLVVWARLMCDPVQYKEANIIKVITQPMGNIIRSRFFVEVDLSFPLKRVRENDHPILISYEKIFEGLLEPNLRIVVTTSNLQNTSPGVGDSMTELLSASHGVLKQEIQAG</sequence>
<name>A0A5N5FZN0_9ROSA</name>
<evidence type="ECO:0000313" key="2">
    <source>
        <dbReference type="Proteomes" id="UP000327157"/>
    </source>
</evidence>
<comment type="caution">
    <text evidence="1">The sequence shown here is derived from an EMBL/GenBank/DDBJ whole genome shotgun (WGS) entry which is preliminary data.</text>
</comment>
<reference evidence="1 2" key="3">
    <citation type="submission" date="2019-11" db="EMBL/GenBank/DDBJ databases">
        <title>A de novo genome assembly of a pear dwarfing rootstock.</title>
        <authorList>
            <person name="Wang F."/>
            <person name="Wang J."/>
            <person name="Li S."/>
            <person name="Zhang Y."/>
            <person name="Fang M."/>
            <person name="Ma L."/>
            <person name="Zhao Y."/>
            <person name="Jiang S."/>
        </authorList>
    </citation>
    <scope>NUCLEOTIDE SEQUENCE [LARGE SCALE GENOMIC DNA]</scope>
    <source>
        <strain evidence="1">S2</strain>
        <tissue evidence="1">Leaf</tissue>
    </source>
</reference>
<dbReference type="EMBL" id="SMOL01000553">
    <property type="protein sequence ID" value="KAB2608327.1"/>
    <property type="molecule type" value="Genomic_DNA"/>
</dbReference>
<dbReference type="OrthoDB" id="1096772at2759"/>
<keyword evidence="2" id="KW-1185">Reference proteome</keyword>
<dbReference type="AlphaFoldDB" id="A0A5N5FZN0"/>